<reference evidence="2 3" key="1">
    <citation type="journal article" date="2018" name="Mol. Biol. Evol.">
        <title>Broad Genomic Sampling Reveals a Smut Pathogenic Ancestry of the Fungal Clade Ustilaginomycotina.</title>
        <authorList>
            <person name="Kijpornyongpan T."/>
            <person name="Mondo S.J."/>
            <person name="Barry K."/>
            <person name="Sandor L."/>
            <person name="Lee J."/>
            <person name="Lipzen A."/>
            <person name="Pangilinan J."/>
            <person name="LaButti K."/>
            <person name="Hainaut M."/>
            <person name="Henrissat B."/>
            <person name="Grigoriev I.V."/>
            <person name="Spatafora J.W."/>
            <person name="Aime M.C."/>
        </authorList>
    </citation>
    <scope>NUCLEOTIDE SEQUENCE [LARGE SCALE GENOMIC DNA]</scope>
    <source>
        <strain evidence="2 3">MCA 5214</strain>
    </source>
</reference>
<accession>A0A316V039</accession>
<feature type="signal peptide" evidence="1">
    <location>
        <begin position="1"/>
        <end position="23"/>
    </location>
</feature>
<keyword evidence="1" id="KW-0732">Signal</keyword>
<evidence type="ECO:0000313" key="3">
    <source>
        <dbReference type="Proteomes" id="UP000245884"/>
    </source>
</evidence>
<proteinExistence type="predicted"/>
<dbReference type="RefSeq" id="XP_025364533.1">
    <property type="nucleotide sequence ID" value="XM_025507910.1"/>
</dbReference>
<sequence>MLFNKLATLAAVTGLALLTPTHGAADDKAVMQSVEARANVRLATCWYTLNCGGLGQAVNGPTLSTTNIQGNTCSSIKAAAGSKINKACVGFGCSGKCVDLSATACSPVPNNGSSFHSVCV</sequence>
<dbReference type="GeneID" id="37029733"/>
<protein>
    <submittedName>
        <fullName evidence="2">Uncharacterized protein</fullName>
    </submittedName>
</protein>
<organism evidence="2 3">
    <name type="scientific">Jaminaea rosea</name>
    <dbReference type="NCBI Taxonomy" id="1569628"/>
    <lineage>
        <taxon>Eukaryota</taxon>
        <taxon>Fungi</taxon>
        <taxon>Dikarya</taxon>
        <taxon>Basidiomycota</taxon>
        <taxon>Ustilaginomycotina</taxon>
        <taxon>Exobasidiomycetes</taxon>
        <taxon>Microstromatales</taxon>
        <taxon>Microstromatales incertae sedis</taxon>
        <taxon>Jaminaea</taxon>
    </lineage>
</organism>
<evidence type="ECO:0000313" key="2">
    <source>
        <dbReference type="EMBL" id="PWN29921.1"/>
    </source>
</evidence>
<dbReference type="Proteomes" id="UP000245884">
    <property type="component" value="Unassembled WGS sequence"/>
</dbReference>
<gene>
    <name evidence="2" type="ORF">BDZ90DRAFT_257035</name>
</gene>
<dbReference type="AlphaFoldDB" id="A0A316V039"/>
<name>A0A316V039_9BASI</name>
<feature type="chain" id="PRO_5016278200" evidence="1">
    <location>
        <begin position="24"/>
        <end position="120"/>
    </location>
</feature>
<dbReference type="EMBL" id="KZ819662">
    <property type="protein sequence ID" value="PWN29921.1"/>
    <property type="molecule type" value="Genomic_DNA"/>
</dbReference>
<evidence type="ECO:0000256" key="1">
    <source>
        <dbReference type="SAM" id="SignalP"/>
    </source>
</evidence>
<keyword evidence="3" id="KW-1185">Reference proteome</keyword>